<gene>
    <name evidence="1" type="ORF">Esi_0116_0015</name>
</gene>
<evidence type="ECO:0000313" key="1">
    <source>
        <dbReference type="EMBL" id="CBN80152.1"/>
    </source>
</evidence>
<organism evidence="1 2">
    <name type="scientific">Ectocarpus siliculosus</name>
    <name type="common">Brown alga</name>
    <name type="synonym">Conferva siliculosa</name>
    <dbReference type="NCBI Taxonomy" id="2880"/>
    <lineage>
        <taxon>Eukaryota</taxon>
        <taxon>Sar</taxon>
        <taxon>Stramenopiles</taxon>
        <taxon>Ochrophyta</taxon>
        <taxon>PX clade</taxon>
        <taxon>Phaeophyceae</taxon>
        <taxon>Ectocarpales</taxon>
        <taxon>Ectocarpaceae</taxon>
        <taxon>Ectocarpus</taxon>
    </lineage>
</organism>
<dbReference type="Proteomes" id="UP000002630">
    <property type="component" value="Unassembled WGS sequence"/>
</dbReference>
<evidence type="ECO:0000313" key="2">
    <source>
        <dbReference type="Proteomes" id="UP000002630"/>
    </source>
</evidence>
<dbReference type="AlphaFoldDB" id="D8LD94"/>
<name>D8LD94_ECTSI</name>
<dbReference type="EMBL" id="FN649760">
    <property type="protein sequence ID" value="CBN80152.1"/>
    <property type="molecule type" value="Genomic_DNA"/>
</dbReference>
<reference evidence="1 2" key="1">
    <citation type="journal article" date="2010" name="Nature">
        <title>The Ectocarpus genome and the independent evolution of multicellularity in brown algae.</title>
        <authorList>
            <person name="Cock J.M."/>
            <person name="Sterck L."/>
            <person name="Rouze P."/>
            <person name="Scornet D."/>
            <person name="Allen A.E."/>
            <person name="Amoutzias G."/>
            <person name="Anthouard V."/>
            <person name="Artiguenave F."/>
            <person name="Aury J.M."/>
            <person name="Badger J.H."/>
            <person name="Beszteri B."/>
            <person name="Billiau K."/>
            <person name="Bonnet E."/>
            <person name="Bothwell J.H."/>
            <person name="Bowler C."/>
            <person name="Boyen C."/>
            <person name="Brownlee C."/>
            <person name="Carrano C.J."/>
            <person name="Charrier B."/>
            <person name="Cho G.Y."/>
            <person name="Coelho S.M."/>
            <person name="Collen J."/>
            <person name="Corre E."/>
            <person name="Da Silva C."/>
            <person name="Delage L."/>
            <person name="Delaroque N."/>
            <person name="Dittami S.M."/>
            <person name="Doulbeau S."/>
            <person name="Elias M."/>
            <person name="Farnham G."/>
            <person name="Gachon C.M."/>
            <person name="Gschloessl B."/>
            <person name="Heesch S."/>
            <person name="Jabbari K."/>
            <person name="Jubin C."/>
            <person name="Kawai H."/>
            <person name="Kimura K."/>
            <person name="Kloareg B."/>
            <person name="Kupper F.C."/>
            <person name="Lang D."/>
            <person name="Le Bail A."/>
            <person name="Leblanc C."/>
            <person name="Lerouge P."/>
            <person name="Lohr M."/>
            <person name="Lopez P.J."/>
            <person name="Martens C."/>
            <person name="Maumus F."/>
            <person name="Michel G."/>
            <person name="Miranda-Saavedra D."/>
            <person name="Morales J."/>
            <person name="Moreau H."/>
            <person name="Motomura T."/>
            <person name="Nagasato C."/>
            <person name="Napoli C.A."/>
            <person name="Nelson D.R."/>
            <person name="Nyvall-Collen P."/>
            <person name="Peters A.F."/>
            <person name="Pommier C."/>
            <person name="Potin P."/>
            <person name="Poulain J."/>
            <person name="Quesneville H."/>
            <person name="Read B."/>
            <person name="Rensing S.A."/>
            <person name="Ritter A."/>
            <person name="Rousvoal S."/>
            <person name="Samanta M."/>
            <person name="Samson G."/>
            <person name="Schroeder D.C."/>
            <person name="Segurens B."/>
            <person name="Strittmatter M."/>
            <person name="Tonon T."/>
            <person name="Tregear J.W."/>
            <person name="Valentin K."/>
            <person name="von Dassow P."/>
            <person name="Yamagishi T."/>
            <person name="Van de Peer Y."/>
            <person name="Wincker P."/>
        </authorList>
    </citation>
    <scope>NUCLEOTIDE SEQUENCE [LARGE SCALE GENOMIC DNA]</scope>
    <source>
        <strain evidence="2">Ec32 / CCAP1310/4</strain>
    </source>
</reference>
<dbReference type="InParanoid" id="D8LD94"/>
<proteinExistence type="predicted"/>
<sequence>MALSAVASSAADTITAWSAFARRIQRSRGESLLSKDDHDSTQTALGCTSGAKCDDGRINGVVAVGDCAGVGAGAGVGVKGGIGDGGGHEASTGLPGGG</sequence>
<protein>
    <submittedName>
        <fullName evidence="1">Uncharacterized protein</fullName>
    </submittedName>
</protein>
<dbReference type="OrthoDB" id="10628847at2759"/>
<keyword evidence="2" id="KW-1185">Reference proteome</keyword>
<accession>D8LD94</accession>